<keyword evidence="3" id="KW-1185">Reference proteome</keyword>
<dbReference type="Proteomes" id="UP000183975">
    <property type="component" value="Unassembled WGS sequence"/>
</dbReference>
<proteinExistence type="predicted"/>
<evidence type="ECO:0000256" key="1">
    <source>
        <dbReference type="SAM" id="Phobius"/>
    </source>
</evidence>
<sequence length="154" mass="17873">MKKKGFILLLFVLVICSLCFIYLYGKKENANVDINTDEKILQLNERINIKGQNKSTGEEVQIETFVEKVVLNSDSIAIFYQFEKSEDIVTSGIKDIEVVMKNGETYDLWNECDDKTMSYDEQEKKATTYIVFSKPLVLQEVEKIKVYDKYLDVP</sequence>
<dbReference type="EMBL" id="FRAH01000094">
    <property type="protein sequence ID" value="SHL33289.1"/>
    <property type="molecule type" value="Genomic_DNA"/>
</dbReference>
<accession>A0A1M6ZSB4</accession>
<dbReference type="RefSeq" id="WP_072853545.1">
    <property type="nucleotide sequence ID" value="NZ_FRAH01000094.1"/>
</dbReference>
<evidence type="ECO:0000313" key="3">
    <source>
        <dbReference type="Proteomes" id="UP000183975"/>
    </source>
</evidence>
<feature type="transmembrane region" description="Helical" evidence="1">
    <location>
        <begin position="6"/>
        <end position="25"/>
    </location>
</feature>
<name>A0A1M6ZSB4_9FIRM</name>
<dbReference type="OrthoDB" id="2105417at2"/>
<protein>
    <submittedName>
        <fullName evidence="2">Uncharacterized protein</fullName>
    </submittedName>
</protein>
<dbReference type="AlphaFoldDB" id="A0A1M6ZSB4"/>
<organism evidence="2 3">
    <name type="scientific">Anaerotignum lactatifermentans DSM 14214</name>
    <dbReference type="NCBI Taxonomy" id="1121323"/>
    <lineage>
        <taxon>Bacteria</taxon>
        <taxon>Bacillati</taxon>
        <taxon>Bacillota</taxon>
        <taxon>Clostridia</taxon>
        <taxon>Lachnospirales</taxon>
        <taxon>Anaerotignaceae</taxon>
        <taxon>Anaerotignum</taxon>
    </lineage>
</organism>
<keyword evidence="1" id="KW-0812">Transmembrane</keyword>
<keyword evidence="1" id="KW-0472">Membrane</keyword>
<keyword evidence="1" id="KW-1133">Transmembrane helix</keyword>
<gene>
    <name evidence="2" type="ORF">SAMN02745138_03269</name>
</gene>
<reference evidence="2 3" key="1">
    <citation type="submission" date="2016-11" db="EMBL/GenBank/DDBJ databases">
        <authorList>
            <person name="Jaros S."/>
            <person name="Januszkiewicz K."/>
            <person name="Wedrychowicz H."/>
        </authorList>
    </citation>
    <scope>NUCLEOTIDE SEQUENCE [LARGE SCALE GENOMIC DNA]</scope>
    <source>
        <strain evidence="2 3">DSM 14214</strain>
    </source>
</reference>
<evidence type="ECO:0000313" key="2">
    <source>
        <dbReference type="EMBL" id="SHL33289.1"/>
    </source>
</evidence>